<keyword evidence="2" id="KW-1185">Reference proteome</keyword>
<name>A0A941DGV5_9BURK</name>
<gene>
    <name evidence="1" type="ORF">KDM92_05470</name>
</gene>
<proteinExistence type="predicted"/>
<evidence type="ECO:0000313" key="1">
    <source>
        <dbReference type="EMBL" id="MBR7746022.1"/>
    </source>
</evidence>
<organism evidence="1 2">
    <name type="scientific">Undibacterium baiyunense</name>
    <dbReference type="NCBI Taxonomy" id="2828731"/>
    <lineage>
        <taxon>Bacteria</taxon>
        <taxon>Pseudomonadati</taxon>
        <taxon>Pseudomonadota</taxon>
        <taxon>Betaproteobacteria</taxon>
        <taxon>Burkholderiales</taxon>
        <taxon>Oxalobacteraceae</taxon>
        <taxon>Undibacterium</taxon>
    </lineage>
</organism>
<accession>A0A941DGV5</accession>
<dbReference type="AlphaFoldDB" id="A0A941DGV5"/>
<evidence type="ECO:0000313" key="2">
    <source>
        <dbReference type="Proteomes" id="UP000680158"/>
    </source>
</evidence>
<comment type="caution">
    <text evidence="1">The sequence shown here is derived from an EMBL/GenBank/DDBJ whole genome shotgun (WGS) entry which is preliminary data.</text>
</comment>
<reference evidence="1 2" key="1">
    <citation type="submission" date="2021-04" db="EMBL/GenBank/DDBJ databases">
        <title>novel species isolated from subtropical streams in China.</title>
        <authorList>
            <person name="Lu H."/>
        </authorList>
    </citation>
    <scope>NUCLEOTIDE SEQUENCE [LARGE SCALE GENOMIC DNA]</scope>
    <source>
        <strain evidence="1 2">BYS107W</strain>
    </source>
</reference>
<dbReference type="EMBL" id="JAGSPM010000002">
    <property type="protein sequence ID" value="MBR7746022.1"/>
    <property type="molecule type" value="Genomic_DNA"/>
</dbReference>
<sequence length="137" mass="15737">MSSTSSRPSERVLLQRVRNQLIDYLEIAASFQAQHDFQAQAPQTHVATEVLEQWADWVSPNWQQELKAPTFSEAERSAITQFQLIWQDTDNKLVRPLPALDYIQLAPAWQQLRAAAEECLRVFMLRGKLSDVEEVIG</sequence>
<dbReference type="Proteomes" id="UP000680158">
    <property type="component" value="Unassembled WGS sequence"/>
</dbReference>
<dbReference type="RefSeq" id="WP_212683370.1">
    <property type="nucleotide sequence ID" value="NZ_JAGSPM010000002.1"/>
</dbReference>
<protein>
    <submittedName>
        <fullName evidence="1">Uncharacterized protein</fullName>
    </submittedName>
</protein>